<feature type="compositionally biased region" description="Polar residues" evidence="7">
    <location>
        <begin position="32"/>
        <end position="44"/>
    </location>
</feature>
<organism evidence="10 11">
    <name type="scientific">Lachnoclostridium phytofermentans (strain ATCC 700394 / DSM 18823 / ISDg)</name>
    <name type="common">Clostridium phytofermentans</name>
    <dbReference type="NCBI Taxonomy" id="357809"/>
    <lineage>
        <taxon>Bacteria</taxon>
        <taxon>Bacillati</taxon>
        <taxon>Bacillota</taxon>
        <taxon>Clostridia</taxon>
        <taxon>Lachnospirales</taxon>
        <taxon>Lachnospiraceae</taxon>
    </lineage>
</organism>
<keyword evidence="4 8" id="KW-0732">Signal</keyword>
<gene>
    <name evidence="10" type="ordered locus">Cphy_0755</name>
</gene>
<evidence type="ECO:0000256" key="2">
    <source>
        <dbReference type="ARBA" id="ARBA00008610"/>
    </source>
</evidence>
<keyword evidence="5" id="KW-0472">Membrane</keyword>
<dbReference type="CDD" id="cd06354">
    <property type="entry name" value="PBP1_PrnA-like"/>
    <property type="match status" value="1"/>
</dbReference>
<dbReference type="Proteomes" id="UP000000370">
    <property type="component" value="Chromosome"/>
</dbReference>
<sequence length="387" mass="41125" precursor="true">MKKIISLMLILAMAIAVLAGCGKKDTGKPNGNAGTTPGVTDGATNENNNNNANNNNNNKPEGYELALVTDVGTINDKSFNQGAWEGLSKYATEKNKTYKYYQPAEATTAAYIDTIALAVKGGAKLIVCPGYKFSEAVFEAQTTYPDVKFIILDSQPEKGEDKTIKDNVYAVYYAEHQAGFLAGYAAVKEGYTKLGFMGGMAVPAVIHFGYGFILGAETAAKEMGIDKIDMKYHYTGGFAATPEAQTTAASWYRSGTQVIFGCGGAVGNSVMAAAQDNNGKVIGVDVDQSSESATVITSAMKELNKSVYDGIALFYEGKFPGGKIVTLDVTTEGVGLPLKTSKFEKFKEADYGAVYAKLVSGEYAPKVEGIDAVTKLPVTIVKIDEVK</sequence>
<dbReference type="InterPro" id="IPR028082">
    <property type="entry name" value="Peripla_BP_I"/>
</dbReference>
<dbReference type="InterPro" id="IPR050957">
    <property type="entry name" value="BMP_lipoprotein"/>
</dbReference>
<comment type="subcellular location">
    <subcellularLocation>
        <location evidence="1">Cell membrane</location>
        <topology evidence="1">Lipid-anchor</topology>
    </subcellularLocation>
</comment>
<evidence type="ECO:0000313" key="10">
    <source>
        <dbReference type="EMBL" id="ABX41142.1"/>
    </source>
</evidence>
<feature type="signal peptide" evidence="8">
    <location>
        <begin position="1"/>
        <end position="19"/>
    </location>
</feature>
<feature type="compositionally biased region" description="Low complexity" evidence="7">
    <location>
        <begin position="45"/>
        <end position="58"/>
    </location>
</feature>
<reference evidence="11" key="1">
    <citation type="submission" date="2007-11" db="EMBL/GenBank/DDBJ databases">
        <title>Complete genome sequence of Clostridium phytofermentans ISDg.</title>
        <authorList>
            <person name="Leschine S.B."/>
            <person name="Warnick T.A."/>
            <person name="Blanchard J.L."/>
            <person name="Schnell D.J."/>
            <person name="Petit E.L."/>
            <person name="LaTouf W.G."/>
            <person name="Copeland A."/>
            <person name="Lucas S."/>
            <person name="Lapidus A."/>
            <person name="Barry K."/>
            <person name="Glavina del Rio T."/>
            <person name="Dalin E."/>
            <person name="Tice H."/>
            <person name="Pitluck S."/>
            <person name="Kiss H."/>
            <person name="Brettin T."/>
            <person name="Bruce D."/>
            <person name="Detter J.C."/>
            <person name="Han C."/>
            <person name="Kuske C."/>
            <person name="Schmutz J."/>
            <person name="Larimer F."/>
            <person name="Land M."/>
            <person name="Hauser L."/>
            <person name="Kyrpides N."/>
            <person name="Kim E.A."/>
            <person name="Richardson P."/>
        </authorList>
    </citation>
    <scope>NUCLEOTIDE SEQUENCE [LARGE SCALE GENOMIC DNA]</scope>
    <source>
        <strain evidence="11">ATCC 700394 / DSM 18823 / ISDg</strain>
    </source>
</reference>
<evidence type="ECO:0000256" key="5">
    <source>
        <dbReference type="ARBA" id="ARBA00023136"/>
    </source>
</evidence>
<dbReference type="RefSeq" id="WP_012198785.1">
    <property type="nucleotide sequence ID" value="NC_010001.1"/>
</dbReference>
<dbReference type="PROSITE" id="PS51257">
    <property type="entry name" value="PROKAR_LIPOPROTEIN"/>
    <property type="match status" value="1"/>
</dbReference>
<dbReference type="EMBL" id="CP000885">
    <property type="protein sequence ID" value="ABX41142.1"/>
    <property type="molecule type" value="Genomic_DNA"/>
</dbReference>
<dbReference type="STRING" id="357809.Cphy_0755"/>
<protein>
    <submittedName>
        <fullName evidence="10">Basic membrane lipoprotein</fullName>
    </submittedName>
</protein>
<keyword evidence="6 10" id="KW-0449">Lipoprotein</keyword>
<feature type="domain" description="ABC transporter substrate-binding protein PnrA-like" evidence="9">
    <location>
        <begin position="66"/>
        <end position="348"/>
    </location>
</feature>
<comment type="similarity">
    <text evidence="2">Belongs to the BMP lipoprotein family.</text>
</comment>
<dbReference type="Gene3D" id="3.40.50.2300">
    <property type="match status" value="2"/>
</dbReference>
<evidence type="ECO:0000256" key="4">
    <source>
        <dbReference type="ARBA" id="ARBA00022729"/>
    </source>
</evidence>
<dbReference type="PANTHER" id="PTHR34296">
    <property type="entry name" value="TRANSCRIPTIONAL ACTIVATOR PROTEIN MED"/>
    <property type="match status" value="1"/>
</dbReference>
<name>A9KKH1_LACP7</name>
<feature type="region of interest" description="Disordered" evidence="7">
    <location>
        <begin position="26"/>
        <end position="61"/>
    </location>
</feature>
<dbReference type="SUPFAM" id="SSF53822">
    <property type="entry name" value="Periplasmic binding protein-like I"/>
    <property type="match status" value="1"/>
</dbReference>
<dbReference type="HOGENOM" id="CLU_038813_0_2_9"/>
<keyword evidence="11" id="KW-1185">Reference proteome</keyword>
<accession>A9KKH1</accession>
<evidence type="ECO:0000313" key="11">
    <source>
        <dbReference type="Proteomes" id="UP000000370"/>
    </source>
</evidence>
<proteinExistence type="inferred from homology"/>
<dbReference type="InterPro" id="IPR003760">
    <property type="entry name" value="PnrA-like"/>
</dbReference>
<dbReference type="PANTHER" id="PTHR34296:SF2">
    <property type="entry name" value="ABC TRANSPORTER GUANOSINE-BINDING PROTEIN NUPN"/>
    <property type="match status" value="1"/>
</dbReference>
<evidence type="ECO:0000256" key="1">
    <source>
        <dbReference type="ARBA" id="ARBA00004193"/>
    </source>
</evidence>
<feature type="chain" id="PRO_5039087759" evidence="8">
    <location>
        <begin position="20"/>
        <end position="387"/>
    </location>
</feature>
<dbReference type="GO" id="GO:0005886">
    <property type="term" value="C:plasma membrane"/>
    <property type="evidence" value="ECO:0007669"/>
    <property type="project" value="UniProtKB-SubCell"/>
</dbReference>
<evidence type="ECO:0000259" key="9">
    <source>
        <dbReference type="Pfam" id="PF02608"/>
    </source>
</evidence>
<dbReference type="OrthoDB" id="9769871at2"/>
<dbReference type="eggNOG" id="COG1744">
    <property type="taxonomic scope" value="Bacteria"/>
</dbReference>
<dbReference type="KEGG" id="cpy:Cphy_0755"/>
<dbReference type="AlphaFoldDB" id="A9KKH1"/>
<evidence type="ECO:0000256" key="3">
    <source>
        <dbReference type="ARBA" id="ARBA00022475"/>
    </source>
</evidence>
<evidence type="ECO:0000256" key="7">
    <source>
        <dbReference type="SAM" id="MobiDB-lite"/>
    </source>
</evidence>
<evidence type="ECO:0000256" key="6">
    <source>
        <dbReference type="ARBA" id="ARBA00023288"/>
    </source>
</evidence>
<keyword evidence="3" id="KW-1003">Cell membrane</keyword>
<dbReference type="Pfam" id="PF02608">
    <property type="entry name" value="Bmp"/>
    <property type="match status" value="1"/>
</dbReference>
<evidence type="ECO:0000256" key="8">
    <source>
        <dbReference type="SAM" id="SignalP"/>
    </source>
</evidence>